<feature type="non-terminal residue" evidence="3">
    <location>
        <position position="394"/>
    </location>
</feature>
<feature type="domain" description="Kinetochore protein Cenp-F/LEK1 Rb protein-binding" evidence="2">
    <location>
        <begin position="337"/>
        <end position="369"/>
    </location>
</feature>
<dbReference type="GO" id="GO:0000775">
    <property type="term" value="C:chromosome, centromeric region"/>
    <property type="evidence" value="ECO:0007669"/>
    <property type="project" value="InterPro"/>
</dbReference>
<evidence type="ECO:0000313" key="3">
    <source>
        <dbReference type="EMBL" id="MBN3316982.1"/>
    </source>
</evidence>
<organism evidence="3 4">
    <name type="scientific">Atractosteus spatula</name>
    <name type="common">Alligator gar</name>
    <name type="synonym">Lepisosteus spatula</name>
    <dbReference type="NCBI Taxonomy" id="7917"/>
    <lineage>
        <taxon>Eukaryota</taxon>
        <taxon>Metazoa</taxon>
        <taxon>Chordata</taxon>
        <taxon>Craniata</taxon>
        <taxon>Vertebrata</taxon>
        <taxon>Euteleostomi</taxon>
        <taxon>Actinopterygii</taxon>
        <taxon>Neopterygii</taxon>
        <taxon>Holostei</taxon>
        <taxon>Semionotiformes</taxon>
        <taxon>Lepisosteidae</taxon>
        <taxon>Atractosteus</taxon>
    </lineage>
</organism>
<dbReference type="PANTHER" id="PTHR18874">
    <property type="entry name" value="CMF/LEK/CENP CELL DIVISION-RELATED"/>
    <property type="match status" value="1"/>
</dbReference>
<gene>
    <name evidence="3" type="primary">Cenpf_1</name>
    <name evidence="3" type="ORF">GTO95_0009435</name>
</gene>
<dbReference type="Proteomes" id="UP000736164">
    <property type="component" value="Unassembled WGS sequence"/>
</dbReference>
<comment type="caution">
    <text evidence="3">The sequence shown here is derived from an EMBL/GenBank/DDBJ whole genome shotgun (WGS) entry which is preliminary data.</text>
</comment>
<dbReference type="GO" id="GO:0051310">
    <property type="term" value="P:metaphase chromosome alignment"/>
    <property type="evidence" value="ECO:0007669"/>
    <property type="project" value="TreeGrafter"/>
</dbReference>
<dbReference type="GO" id="GO:0070840">
    <property type="term" value="F:dynein complex binding"/>
    <property type="evidence" value="ECO:0007669"/>
    <property type="project" value="TreeGrafter"/>
</dbReference>
<dbReference type="GO" id="GO:0008017">
    <property type="term" value="F:microtubule binding"/>
    <property type="evidence" value="ECO:0007669"/>
    <property type="project" value="InterPro"/>
</dbReference>
<keyword evidence="4" id="KW-1185">Reference proteome</keyword>
<dbReference type="GO" id="GO:0000922">
    <property type="term" value="C:spindle pole"/>
    <property type="evidence" value="ECO:0007669"/>
    <property type="project" value="TreeGrafter"/>
</dbReference>
<dbReference type="InterPro" id="IPR018302">
    <property type="entry name" value="CenpF/LEK1_Rb-prot-bd"/>
</dbReference>
<reference evidence="3" key="1">
    <citation type="journal article" date="2021" name="Cell">
        <title>Tracing the genetic footprints of vertebrate landing in non-teleost ray-finned fishes.</title>
        <authorList>
            <person name="Bi X."/>
            <person name="Wang K."/>
            <person name="Yang L."/>
            <person name="Pan H."/>
            <person name="Jiang H."/>
            <person name="Wei Q."/>
            <person name="Fang M."/>
            <person name="Yu H."/>
            <person name="Zhu C."/>
            <person name="Cai Y."/>
            <person name="He Y."/>
            <person name="Gan X."/>
            <person name="Zeng H."/>
            <person name="Yu D."/>
            <person name="Zhu Y."/>
            <person name="Jiang H."/>
            <person name="Qiu Q."/>
            <person name="Yang H."/>
            <person name="Zhang Y.E."/>
            <person name="Wang W."/>
            <person name="Zhu M."/>
            <person name="He S."/>
            <person name="Zhang G."/>
        </authorList>
    </citation>
    <scope>NUCLEOTIDE SEQUENCE</scope>
    <source>
        <strain evidence="3">Allg_001</strain>
    </source>
</reference>
<feature type="compositionally biased region" description="Basic and acidic residues" evidence="1">
    <location>
        <begin position="48"/>
        <end position="62"/>
    </location>
</feature>
<evidence type="ECO:0000259" key="2">
    <source>
        <dbReference type="Pfam" id="PF10490"/>
    </source>
</evidence>
<feature type="compositionally biased region" description="Low complexity" evidence="1">
    <location>
        <begin position="208"/>
        <end position="241"/>
    </location>
</feature>
<evidence type="ECO:0000256" key="1">
    <source>
        <dbReference type="SAM" id="MobiDB-lite"/>
    </source>
</evidence>
<dbReference type="InterPro" id="IPR043513">
    <property type="entry name" value="Cenp-F"/>
</dbReference>
<sequence length="394" mass="39731">MHFRAGPTTDRQAAPSDNRAQEATAARCRRAGAEGSGRDEPTAAAGIADRDPRAGLHSREEAFSSQQVMPSQTAAADFRASANQTKSAQAELADGSATCAQETGAAAAGEDLQDRDAAGEDEGPGAAGASAARGAGMCVAAPETLGHASAPSWRDDGAAGRGAGEEEEPGPACRHERRPPCAGTGSGHEGRVPEDGAPYGGEVGIAGRGARAPGALQRDLAAAQARTEPGGAVSAPGPGSVRTAGTQTEAESEGRAPGSSSLPGKELREVGSQTEPGGDSSAPLGREVCGTGTQTEAAGGVGGDSRLFSQAFPLPADPAQIAERIRRNRARMSVAFDDTEYEPYGLPEVVMKGFADIPSGPACPYVLRRGLLGSTALPPSLREEAGESPQDATD</sequence>
<evidence type="ECO:0000313" key="4">
    <source>
        <dbReference type="Proteomes" id="UP000736164"/>
    </source>
</evidence>
<name>A0A8J7NP22_ATRSP</name>
<dbReference type="Pfam" id="PF10490">
    <property type="entry name" value="CENP-F_C_Rb_bdg"/>
    <property type="match status" value="1"/>
</dbReference>
<dbReference type="AlphaFoldDB" id="A0A8J7NP22"/>
<protein>
    <submittedName>
        <fullName evidence="3">CENPF protein</fullName>
    </submittedName>
</protein>
<feature type="compositionally biased region" description="Low complexity" evidence="1">
    <location>
        <begin position="127"/>
        <end position="136"/>
    </location>
</feature>
<dbReference type="GO" id="GO:0010389">
    <property type="term" value="P:regulation of G2/M transition of mitotic cell cycle"/>
    <property type="evidence" value="ECO:0007669"/>
    <property type="project" value="TreeGrafter"/>
</dbReference>
<feature type="non-terminal residue" evidence="3">
    <location>
        <position position="1"/>
    </location>
</feature>
<feature type="compositionally biased region" description="Polar residues" evidence="1">
    <location>
        <begin position="63"/>
        <end position="74"/>
    </location>
</feature>
<dbReference type="PANTHER" id="PTHR18874:SF10">
    <property type="entry name" value="CENTROMERE PROTEIN F"/>
    <property type="match status" value="1"/>
</dbReference>
<dbReference type="EMBL" id="JAAWVO010032911">
    <property type="protein sequence ID" value="MBN3316982.1"/>
    <property type="molecule type" value="Genomic_DNA"/>
</dbReference>
<accession>A0A8J7NP22</accession>
<dbReference type="GO" id="GO:0000278">
    <property type="term" value="P:mitotic cell cycle"/>
    <property type="evidence" value="ECO:0007669"/>
    <property type="project" value="TreeGrafter"/>
</dbReference>
<dbReference type="GO" id="GO:0005634">
    <property type="term" value="C:nucleus"/>
    <property type="evidence" value="ECO:0007669"/>
    <property type="project" value="TreeGrafter"/>
</dbReference>
<feature type="compositionally biased region" description="Gly residues" evidence="1">
    <location>
        <begin position="198"/>
        <end position="207"/>
    </location>
</feature>
<feature type="compositionally biased region" description="Low complexity" evidence="1">
    <location>
        <begin position="97"/>
        <end position="110"/>
    </location>
</feature>
<feature type="region of interest" description="Disordered" evidence="1">
    <location>
        <begin position="1"/>
        <end position="311"/>
    </location>
</feature>
<proteinExistence type="predicted"/>